<evidence type="ECO:0000256" key="1">
    <source>
        <dbReference type="SAM" id="Phobius"/>
    </source>
</evidence>
<sequence>MNGTAAYALGLVLIGGPVSMLAPFAIARRLVERHAAPASDVPATLAAGEAVQIIQARTGAPCVVLPRRRVIIVDPALTREAAARLIRAALPQASTDEIALWVGGIAR</sequence>
<keyword evidence="1" id="KW-1133">Transmembrane helix</keyword>
<dbReference type="RefSeq" id="WP_091072711.1">
    <property type="nucleotide sequence ID" value="NZ_FMDM01000033.1"/>
</dbReference>
<proteinExistence type="predicted"/>
<dbReference type="OrthoDB" id="3404790at2"/>
<dbReference type="EMBL" id="FMDM01000033">
    <property type="protein sequence ID" value="SCG79581.1"/>
    <property type="molecule type" value="Genomic_DNA"/>
</dbReference>
<dbReference type="STRING" id="745366.GA0070213_1332"/>
<dbReference type="Proteomes" id="UP000199360">
    <property type="component" value="Unassembled WGS sequence"/>
</dbReference>
<name>A0A1C5KAB5_9ACTN</name>
<gene>
    <name evidence="2" type="ORF">GA0070213_1332</name>
</gene>
<accession>A0A1C5KAB5</accession>
<dbReference type="AlphaFoldDB" id="A0A1C5KAB5"/>
<feature type="transmembrane region" description="Helical" evidence="1">
    <location>
        <begin position="6"/>
        <end position="27"/>
    </location>
</feature>
<organism evidence="2 3">
    <name type="scientific">Micromonospora humi</name>
    <dbReference type="NCBI Taxonomy" id="745366"/>
    <lineage>
        <taxon>Bacteria</taxon>
        <taxon>Bacillati</taxon>
        <taxon>Actinomycetota</taxon>
        <taxon>Actinomycetes</taxon>
        <taxon>Micromonosporales</taxon>
        <taxon>Micromonosporaceae</taxon>
        <taxon>Micromonospora</taxon>
    </lineage>
</organism>
<evidence type="ECO:0000313" key="2">
    <source>
        <dbReference type="EMBL" id="SCG79581.1"/>
    </source>
</evidence>
<reference evidence="3" key="1">
    <citation type="submission" date="2016-06" db="EMBL/GenBank/DDBJ databases">
        <authorList>
            <person name="Varghese N."/>
            <person name="Submissions Spin"/>
        </authorList>
    </citation>
    <scope>NUCLEOTIDE SEQUENCE [LARGE SCALE GENOMIC DNA]</scope>
    <source>
        <strain evidence="3">DSM 45647</strain>
    </source>
</reference>
<keyword evidence="3" id="KW-1185">Reference proteome</keyword>
<keyword evidence="1" id="KW-0472">Membrane</keyword>
<protein>
    <submittedName>
        <fullName evidence="2">Uncharacterized protein</fullName>
    </submittedName>
</protein>
<evidence type="ECO:0000313" key="3">
    <source>
        <dbReference type="Proteomes" id="UP000199360"/>
    </source>
</evidence>
<keyword evidence="1" id="KW-0812">Transmembrane</keyword>